<protein>
    <submittedName>
        <fullName evidence="1">Uncharacterized protein</fullName>
    </submittedName>
</protein>
<name>A0A8J2SG72_9STRA</name>
<sequence length="138" mass="15610">MNSLTENCDKFTLSYGGRVLLGASGIVVSLYSWEGPGLSRSHSKSLTIEFEDENGRKIDFHAWCACRPRWPLEYGINNAKEWKFWSRDPSQFRRGGLPSSQRVNETVRFHQLRLTVSSSGRSHGLDINVYAEQSPTTG</sequence>
<gene>
    <name evidence="1" type="ORF">PECAL_1P18870</name>
</gene>
<evidence type="ECO:0000313" key="1">
    <source>
        <dbReference type="EMBL" id="CAH0365447.1"/>
    </source>
</evidence>
<organism evidence="1 2">
    <name type="scientific">Pelagomonas calceolata</name>
    <dbReference type="NCBI Taxonomy" id="35677"/>
    <lineage>
        <taxon>Eukaryota</taxon>
        <taxon>Sar</taxon>
        <taxon>Stramenopiles</taxon>
        <taxon>Ochrophyta</taxon>
        <taxon>Pelagophyceae</taxon>
        <taxon>Pelagomonadales</taxon>
        <taxon>Pelagomonadaceae</taxon>
        <taxon>Pelagomonas</taxon>
    </lineage>
</organism>
<proteinExistence type="predicted"/>
<dbReference type="AlphaFoldDB" id="A0A8J2SG72"/>
<accession>A0A8J2SG72</accession>
<comment type="caution">
    <text evidence="1">The sequence shown here is derived from an EMBL/GenBank/DDBJ whole genome shotgun (WGS) entry which is preliminary data.</text>
</comment>
<reference evidence="1" key="1">
    <citation type="submission" date="2021-11" db="EMBL/GenBank/DDBJ databases">
        <authorList>
            <consortium name="Genoscope - CEA"/>
            <person name="William W."/>
        </authorList>
    </citation>
    <scope>NUCLEOTIDE SEQUENCE</scope>
</reference>
<keyword evidence="2" id="KW-1185">Reference proteome</keyword>
<dbReference type="Proteomes" id="UP000789595">
    <property type="component" value="Unassembled WGS sequence"/>
</dbReference>
<dbReference type="EMBL" id="CAKKNE010000001">
    <property type="protein sequence ID" value="CAH0365447.1"/>
    <property type="molecule type" value="Genomic_DNA"/>
</dbReference>
<evidence type="ECO:0000313" key="2">
    <source>
        <dbReference type="Proteomes" id="UP000789595"/>
    </source>
</evidence>